<dbReference type="EMBL" id="BARS01010557">
    <property type="protein sequence ID" value="GAF94904.1"/>
    <property type="molecule type" value="Genomic_DNA"/>
</dbReference>
<sequence length="75" mass="8702">MSDNENLLLKSNLKQLRLPTMKVEYDKLAKEASCENATYEQYLLRLTELEVATRTANALKNRIKQATFPAHKDFE</sequence>
<evidence type="ECO:0000259" key="1">
    <source>
        <dbReference type="Pfam" id="PF01695"/>
    </source>
</evidence>
<feature type="domain" description="IstB-like ATP-binding" evidence="1">
    <location>
        <begin position="12"/>
        <end position="75"/>
    </location>
</feature>
<dbReference type="AlphaFoldDB" id="X0TNV7"/>
<dbReference type="GO" id="GO:0005524">
    <property type="term" value="F:ATP binding"/>
    <property type="evidence" value="ECO:0007669"/>
    <property type="project" value="InterPro"/>
</dbReference>
<reference evidence="2" key="1">
    <citation type="journal article" date="2014" name="Front. Microbiol.">
        <title>High frequency of phylogenetically diverse reductive dehalogenase-homologous genes in deep subseafloor sedimentary metagenomes.</title>
        <authorList>
            <person name="Kawai M."/>
            <person name="Futagami T."/>
            <person name="Toyoda A."/>
            <person name="Takaki Y."/>
            <person name="Nishi S."/>
            <person name="Hori S."/>
            <person name="Arai W."/>
            <person name="Tsubouchi T."/>
            <person name="Morono Y."/>
            <person name="Uchiyama I."/>
            <person name="Ito T."/>
            <person name="Fujiyama A."/>
            <person name="Inagaki F."/>
            <person name="Takami H."/>
        </authorList>
    </citation>
    <scope>NUCLEOTIDE SEQUENCE</scope>
    <source>
        <strain evidence="2">Expedition CK06-06</strain>
    </source>
</reference>
<protein>
    <recommendedName>
        <fullName evidence="1">IstB-like ATP-binding domain-containing protein</fullName>
    </recommendedName>
</protein>
<name>X0TNV7_9ZZZZ</name>
<gene>
    <name evidence="2" type="ORF">S01H1_19528</name>
</gene>
<proteinExistence type="predicted"/>
<organism evidence="2">
    <name type="scientific">marine sediment metagenome</name>
    <dbReference type="NCBI Taxonomy" id="412755"/>
    <lineage>
        <taxon>unclassified sequences</taxon>
        <taxon>metagenomes</taxon>
        <taxon>ecological metagenomes</taxon>
    </lineage>
</organism>
<accession>X0TNV7</accession>
<dbReference type="InterPro" id="IPR002611">
    <property type="entry name" value="IstB_ATP-bd"/>
</dbReference>
<feature type="non-terminal residue" evidence="2">
    <location>
        <position position="75"/>
    </location>
</feature>
<comment type="caution">
    <text evidence="2">The sequence shown here is derived from an EMBL/GenBank/DDBJ whole genome shotgun (WGS) entry which is preliminary data.</text>
</comment>
<dbReference type="Pfam" id="PF01695">
    <property type="entry name" value="IstB_IS21"/>
    <property type="match status" value="1"/>
</dbReference>
<evidence type="ECO:0000313" key="2">
    <source>
        <dbReference type="EMBL" id="GAF94904.1"/>
    </source>
</evidence>